<dbReference type="STRING" id="796620.VIBC2010_02078"/>
<evidence type="ECO:0000256" key="1">
    <source>
        <dbReference type="SAM" id="Phobius"/>
    </source>
</evidence>
<dbReference type="EMBL" id="AEIU01000083">
    <property type="protein sequence ID" value="EFP96025.1"/>
    <property type="molecule type" value="Genomic_DNA"/>
</dbReference>
<dbReference type="AlphaFoldDB" id="E3BLP6"/>
<keyword evidence="3" id="KW-1185">Reference proteome</keyword>
<name>E3BLP6_9VIBR</name>
<reference evidence="2 3" key="1">
    <citation type="journal article" date="2012" name="Int. J. Syst. Evol. Microbiol.">
        <title>Vibrio caribbeanicus sp. nov., isolated from the marine sponge Scleritoderma cyanea.</title>
        <authorList>
            <person name="Hoffmann M."/>
            <person name="Monday S.R."/>
            <person name="Allard M.W."/>
            <person name="Strain E.A."/>
            <person name="Whittaker P."/>
            <person name="Naum M."/>
            <person name="McCarthy P.J."/>
            <person name="Lopez J.V."/>
            <person name="Fischer M."/>
            <person name="Brown E.W."/>
        </authorList>
    </citation>
    <scope>NUCLEOTIDE SEQUENCE [LARGE SCALE GENOMIC DNA]</scope>
    <source>
        <strain evidence="2 3">ATCC BAA-2122</strain>
    </source>
</reference>
<comment type="caution">
    <text evidence="2">The sequence shown here is derived from an EMBL/GenBank/DDBJ whole genome shotgun (WGS) entry which is preliminary data.</text>
</comment>
<gene>
    <name evidence="2" type="ORF">VIBC2010_02078</name>
</gene>
<evidence type="ECO:0000313" key="2">
    <source>
        <dbReference type="EMBL" id="EFP96025.1"/>
    </source>
</evidence>
<keyword evidence="1" id="KW-1133">Transmembrane helix</keyword>
<protein>
    <submittedName>
        <fullName evidence="2">Uncharacterized protein</fullName>
    </submittedName>
</protein>
<sequence length="40" mass="4631">MVLVSYFENKKTIMTTPLLEISIITVLSLIPNFNHKKQKP</sequence>
<accession>E3BLP6</accession>
<keyword evidence="1" id="KW-0472">Membrane</keyword>
<keyword evidence="1" id="KW-0812">Transmembrane</keyword>
<feature type="transmembrane region" description="Helical" evidence="1">
    <location>
        <begin position="12"/>
        <end position="30"/>
    </location>
</feature>
<dbReference type="Proteomes" id="UP000002943">
    <property type="component" value="Unassembled WGS sequence"/>
</dbReference>
<proteinExistence type="predicted"/>
<evidence type="ECO:0000313" key="3">
    <source>
        <dbReference type="Proteomes" id="UP000002943"/>
    </source>
</evidence>
<organism evidence="2 3">
    <name type="scientific">Vibrio caribbeanicus ATCC BAA-2122</name>
    <dbReference type="NCBI Taxonomy" id="796620"/>
    <lineage>
        <taxon>Bacteria</taxon>
        <taxon>Pseudomonadati</taxon>
        <taxon>Pseudomonadota</taxon>
        <taxon>Gammaproteobacteria</taxon>
        <taxon>Vibrionales</taxon>
        <taxon>Vibrionaceae</taxon>
        <taxon>Vibrio</taxon>
    </lineage>
</organism>